<dbReference type="InterPro" id="IPR001029">
    <property type="entry name" value="Flagellin_N"/>
</dbReference>
<dbReference type="PRINTS" id="PR00207">
    <property type="entry name" value="FLAGELLIN"/>
</dbReference>
<dbReference type="Gene3D" id="1.20.1330.10">
    <property type="entry name" value="f41 fragment of flagellin, N-terminal domain"/>
    <property type="match status" value="1"/>
</dbReference>
<gene>
    <name evidence="7" type="ORF">GFC01_04115</name>
</gene>
<evidence type="ECO:0000256" key="3">
    <source>
        <dbReference type="ARBA" id="ARBA00023143"/>
    </source>
</evidence>
<organism evidence="7 8">
    <name type="scientific">Desulfofundulus thermobenzoicus</name>
    <dbReference type="NCBI Taxonomy" id="29376"/>
    <lineage>
        <taxon>Bacteria</taxon>
        <taxon>Bacillati</taxon>
        <taxon>Bacillota</taxon>
        <taxon>Clostridia</taxon>
        <taxon>Eubacteriales</taxon>
        <taxon>Peptococcaceae</taxon>
        <taxon>Desulfofundulus</taxon>
    </lineage>
</organism>
<comment type="similarity">
    <text evidence="1 4">Belongs to the bacterial flagellin family.</text>
</comment>
<dbReference type="Pfam" id="PF00669">
    <property type="entry name" value="Flagellin_N"/>
    <property type="match status" value="1"/>
</dbReference>
<keyword evidence="7" id="KW-0282">Flagellum</keyword>
<dbReference type="Gene3D" id="3.30.70.2120">
    <property type="match status" value="1"/>
</dbReference>
<dbReference type="InterPro" id="IPR001492">
    <property type="entry name" value="Flagellin"/>
</dbReference>
<name>A0A6N7INB4_9FIRM</name>
<evidence type="ECO:0000256" key="1">
    <source>
        <dbReference type="ARBA" id="ARBA00005709"/>
    </source>
</evidence>
<dbReference type="EMBL" id="WHYR01000007">
    <property type="protein sequence ID" value="MQL51460.1"/>
    <property type="molecule type" value="Genomic_DNA"/>
</dbReference>
<accession>A0A6N7INB4</accession>
<dbReference type="GO" id="GO:0009288">
    <property type="term" value="C:bacterial-type flagellum"/>
    <property type="evidence" value="ECO:0007669"/>
    <property type="project" value="UniProtKB-SubCell"/>
</dbReference>
<reference evidence="7 8" key="1">
    <citation type="submission" date="2019-10" db="EMBL/GenBank/DDBJ databases">
        <title>Comparative genomics of sulfur disproportionating microorganisms.</title>
        <authorList>
            <person name="Ward L.M."/>
            <person name="Bertran E."/>
            <person name="Johnston D."/>
        </authorList>
    </citation>
    <scope>NUCLEOTIDE SEQUENCE [LARGE SCALE GENOMIC DNA]</scope>
    <source>
        <strain evidence="7 8">DSM 14055</strain>
    </source>
</reference>
<evidence type="ECO:0000313" key="7">
    <source>
        <dbReference type="EMBL" id="MQL51460.1"/>
    </source>
</evidence>
<dbReference type="Pfam" id="PF00700">
    <property type="entry name" value="Flagellin_C"/>
    <property type="match status" value="1"/>
</dbReference>
<dbReference type="RefSeq" id="WP_341473746.1">
    <property type="nucleotide sequence ID" value="NZ_WHYR01000007.1"/>
</dbReference>
<keyword evidence="8" id="KW-1185">Reference proteome</keyword>
<dbReference type="Proteomes" id="UP000441717">
    <property type="component" value="Unassembled WGS sequence"/>
</dbReference>
<dbReference type="InterPro" id="IPR046358">
    <property type="entry name" value="Flagellin_C"/>
</dbReference>
<dbReference type="PANTHER" id="PTHR42792">
    <property type="entry name" value="FLAGELLIN"/>
    <property type="match status" value="1"/>
</dbReference>
<comment type="subcellular location">
    <subcellularLocation>
        <location evidence="4">Secreted</location>
    </subcellularLocation>
    <subcellularLocation>
        <location evidence="4">Bacterial flagellum</location>
    </subcellularLocation>
</comment>
<keyword evidence="3 4" id="KW-0975">Bacterial flagellum</keyword>
<dbReference type="Gene3D" id="6.10.10.10">
    <property type="entry name" value="Flagellar export chaperone, C-terminal domain"/>
    <property type="match status" value="1"/>
</dbReference>
<feature type="domain" description="Flagellin N-terminal" evidence="5">
    <location>
        <begin position="3"/>
        <end position="140"/>
    </location>
</feature>
<sequence length="406" mass="42439">MIINHNISALNAWRSLNQTNSALAKSLEKLSSGMRINRAADDAAGLAISEKMRGQINGLNQAVRNAQDGISLIQTAEGALNETHSILQRMRQLAVQAANDTSTNDDRQKIQDEMNQLAAELSRISNTTEFNTKNLLAGGFTSQLFHIGANQNQNIQLNINPMDAYSLGVTADYGQVTGVGSNSAGITVQVIGKGLSGTYKVNLKAATAATTSTTANYDSTSATLTVTLAATSTGGVTATLNDVINAINNANGLSGKSFSFLATLEGGVIGTNKASAENVTISAFTTSKNAGVTINGVVTSDAVAAKGILVLRQDAANNAITVINNAINTVSIERSKLGAVQNRLEHTIANLGVSSENLSAAESRIRDVDMAQEMMNFTRNQILQQAGTAMLAQANMAPQAVLKLLG</sequence>
<dbReference type="GO" id="GO:0005198">
    <property type="term" value="F:structural molecule activity"/>
    <property type="evidence" value="ECO:0007669"/>
    <property type="project" value="UniProtKB-UniRule"/>
</dbReference>
<proteinExistence type="inferred from homology"/>
<feature type="domain" description="Flagellin C-terminal" evidence="6">
    <location>
        <begin position="320"/>
        <end position="405"/>
    </location>
</feature>
<dbReference type="GO" id="GO:0005576">
    <property type="term" value="C:extracellular region"/>
    <property type="evidence" value="ECO:0007669"/>
    <property type="project" value="UniProtKB-SubCell"/>
</dbReference>
<dbReference type="InterPro" id="IPR042187">
    <property type="entry name" value="Flagellin_C_sub2"/>
</dbReference>
<protein>
    <recommendedName>
        <fullName evidence="2 4">Flagellin</fullName>
    </recommendedName>
</protein>
<evidence type="ECO:0000313" key="8">
    <source>
        <dbReference type="Proteomes" id="UP000441717"/>
    </source>
</evidence>
<keyword evidence="7" id="KW-0966">Cell projection</keyword>
<keyword evidence="7" id="KW-0969">Cilium</keyword>
<keyword evidence="4" id="KW-0964">Secreted</keyword>
<evidence type="ECO:0000256" key="4">
    <source>
        <dbReference type="RuleBase" id="RU362073"/>
    </source>
</evidence>
<comment type="function">
    <text evidence="4">Flagellin is the subunit protein which polymerizes to form the filaments of bacterial flagella.</text>
</comment>
<dbReference type="AlphaFoldDB" id="A0A6N7INB4"/>
<dbReference type="PANTHER" id="PTHR42792:SF2">
    <property type="entry name" value="FLAGELLIN"/>
    <property type="match status" value="1"/>
</dbReference>
<evidence type="ECO:0000259" key="6">
    <source>
        <dbReference type="Pfam" id="PF00700"/>
    </source>
</evidence>
<dbReference type="SUPFAM" id="SSF64518">
    <property type="entry name" value="Phase 1 flagellin"/>
    <property type="match status" value="1"/>
</dbReference>
<comment type="caution">
    <text evidence="7">The sequence shown here is derived from an EMBL/GenBank/DDBJ whole genome shotgun (WGS) entry which is preliminary data.</text>
</comment>
<evidence type="ECO:0000256" key="2">
    <source>
        <dbReference type="ARBA" id="ARBA00020110"/>
    </source>
</evidence>
<evidence type="ECO:0000259" key="5">
    <source>
        <dbReference type="Pfam" id="PF00669"/>
    </source>
</evidence>